<protein>
    <submittedName>
        <fullName evidence="2">Uncharacterized protein</fullName>
    </submittedName>
</protein>
<keyword evidence="1" id="KW-1133">Transmembrane helix</keyword>
<dbReference type="AlphaFoldDB" id="A0A6C0EG13"/>
<keyword evidence="1" id="KW-0472">Membrane</keyword>
<dbReference type="EMBL" id="MN738851">
    <property type="protein sequence ID" value="QHT28064.1"/>
    <property type="molecule type" value="Genomic_DNA"/>
</dbReference>
<evidence type="ECO:0000256" key="1">
    <source>
        <dbReference type="SAM" id="Phobius"/>
    </source>
</evidence>
<accession>A0A6C0EG13</accession>
<feature type="transmembrane region" description="Helical" evidence="1">
    <location>
        <begin position="28"/>
        <end position="46"/>
    </location>
</feature>
<evidence type="ECO:0000313" key="2">
    <source>
        <dbReference type="EMBL" id="QHT28064.1"/>
    </source>
</evidence>
<proteinExistence type="predicted"/>
<sequence length="47" mass="5603">MDIILTMRGFIIIIVKNSKRSIQTTRKIFLIITMLIQFVFFTKKNVK</sequence>
<organism evidence="2">
    <name type="scientific">viral metagenome</name>
    <dbReference type="NCBI Taxonomy" id="1070528"/>
    <lineage>
        <taxon>unclassified sequences</taxon>
        <taxon>metagenomes</taxon>
        <taxon>organismal metagenomes</taxon>
    </lineage>
</organism>
<keyword evidence="1" id="KW-0812">Transmembrane</keyword>
<reference evidence="2" key="1">
    <citation type="journal article" date="2020" name="Nature">
        <title>Giant virus diversity and host interactions through global metagenomics.</title>
        <authorList>
            <person name="Schulz F."/>
            <person name="Roux S."/>
            <person name="Paez-Espino D."/>
            <person name="Jungbluth S."/>
            <person name="Walsh D.A."/>
            <person name="Denef V.J."/>
            <person name="McMahon K.D."/>
            <person name="Konstantinidis K.T."/>
            <person name="Eloe-Fadrosh E.A."/>
            <person name="Kyrpides N.C."/>
            <person name="Woyke T."/>
        </authorList>
    </citation>
    <scope>NUCLEOTIDE SEQUENCE</scope>
    <source>
        <strain evidence="2">GVMAG-M-3300001348-25</strain>
    </source>
</reference>
<name>A0A6C0EG13_9ZZZZ</name>